<evidence type="ECO:0000256" key="4">
    <source>
        <dbReference type="ARBA" id="ARBA00023128"/>
    </source>
</evidence>
<keyword evidence="6" id="KW-0812">Transmembrane</keyword>
<comment type="caution">
    <text evidence="7">The sequence shown here is derived from an EMBL/GenBank/DDBJ whole genome shotgun (WGS) entry which is preliminary data.</text>
</comment>
<evidence type="ECO:0000256" key="3">
    <source>
        <dbReference type="ARBA" id="ARBA00022946"/>
    </source>
</evidence>
<keyword evidence="6" id="KW-0472">Membrane</keyword>
<evidence type="ECO:0000313" key="7">
    <source>
        <dbReference type="EMBL" id="CAH3028389.1"/>
    </source>
</evidence>
<evidence type="ECO:0000256" key="2">
    <source>
        <dbReference type="ARBA" id="ARBA00008197"/>
    </source>
</evidence>
<organism evidence="7 8">
    <name type="scientific">Porites evermanni</name>
    <dbReference type="NCBI Taxonomy" id="104178"/>
    <lineage>
        <taxon>Eukaryota</taxon>
        <taxon>Metazoa</taxon>
        <taxon>Cnidaria</taxon>
        <taxon>Anthozoa</taxon>
        <taxon>Hexacorallia</taxon>
        <taxon>Scleractinia</taxon>
        <taxon>Fungiina</taxon>
        <taxon>Poritidae</taxon>
        <taxon>Porites</taxon>
    </lineage>
</organism>
<evidence type="ECO:0000256" key="6">
    <source>
        <dbReference type="SAM" id="Phobius"/>
    </source>
</evidence>
<dbReference type="Proteomes" id="UP001159427">
    <property type="component" value="Unassembled WGS sequence"/>
</dbReference>
<name>A0ABN8MGP7_9CNID</name>
<dbReference type="EMBL" id="CALNXI010000508">
    <property type="protein sequence ID" value="CAH3028389.1"/>
    <property type="molecule type" value="Genomic_DNA"/>
</dbReference>
<feature type="region of interest" description="Disordered" evidence="5">
    <location>
        <begin position="104"/>
        <end position="123"/>
    </location>
</feature>
<keyword evidence="4" id="KW-0496">Mitochondrion</keyword>
<dbReference type="InterPro" id="IPR031568">
    <property type="entry name" value="Pet117"/>
</dbReference>
<dbReference type="PANTHER" id="PTHR28163">
    <property type="entry name" value="PROTEIN PET117 HOMOLOG, MITOCHONDRIAL"/>
    <property type="match status" value="1"/>
</dbReference>
<protein>
    <submittedName>
        <fullName evidence="7">Uncharacterized protein</fullName>
    </submittedName>
</protein>
<evidence type="ECO:0000256" key="1">
    <source>
        <dbReference type="ARBA" id="ARBA00004173"/>
    </source>
</evidence>
<gene>
    <name evidence="7" type="ORF">PEVE_00033938</name>
</gene>
<evidence type="ECO:0000313" key="8">
    <source>
        <dbReference type="Proteomes" id="UP001159427"/>
    </source>
</evidence>
<keyword evidence="6" id="KW-1133">Transmembrane helix</keyword>
<keyword evidence="3" id="KW-0809">Transit peptide</keyword>
<sequence>MVDAKQAWFLCEVEFPPCTAHFQKFNMAAVNVLREDARRLQEKEGAKIALGGAFCFASAVIFLVHQMQNTDRKRLKEGVIRDIERQERKRKNVEELQQQIELTKKLQKQRDSDLSNQKENDAS</sequence>
<proteinExistence type="inferred from homology"/>
<feature type="transmembrane region" description="Helical" evidence="6">
    <location>
        <begin position="48"/>
        <end position="65"/>
    </location>
</feature>
<reference evidence="7 8" key="1">
    <citation type="submission" date="2022-05" db="EMBL/GenBank/DDBJ databases">
        <authorList>
            <consortium name="Genoscope - CEA"/>
            <person name="William W."/>
        </authorList>
    </citation>
    <scope>NUCLEOTIDE SEQUENCE [LARGE SCALE GENOMIC DNA]</scope>
</reference>
<keyword evidence="8" id="KW-1185">Reference proteome</keyword>
<comment type="similarity">
    <text evidence="2">Belongs to the PET117 family.</text>
</comment>
<dbReference type="PANTHER" id="PTHR28163:SF1">
    <property type="entry name" value="PROTEIN PET117 HOMOLOG, MITOCHONDRIAL"/>
    <property type="match status" value="1"/>
</dbReference>
<dbReference type="Pfam" id="PF15786">
    <property type="entry name" value="PET117"/>
    <property type="match status" value="1"/>
</dbReference>
<accession>A0ABN8MGP7</accession>
<comment type="subcellular location">
    <subcellularLocation>
        <location evidence="1">Mitochondrion</location>
    </subcellularLocation>
</comment>
<evidence type="ECO:0000256" key="5">
    <source>
        <dbReference type="SAM" id="MobiDB-lite"/>
    </source>
</evidence>